<protein>
    <submittedName>
        <fullName evidence="3">Keratinocyte proline-rich protein-like</fullName>
    </submittedName>
</protein>
<gene>
    <name evidence="3" type="primary">LOC103519153</name>
</gene>
<feature type="compositionally biased region" description="Low complexity" evidence="1">
    <location>
        <begin position="155"/>
        <end position="165"/>
    </location>
</feature>
<feature type="region of interest" description="Disordered" evidence="1">
    <location>
        <begin position="147"/>
        <end position="274"/>
    </location>
</feature>
<accession>A0A1S3DII9</accession>
<feature type="compositionally biased region" description="Basic and acidic residues" evidence="1">
    <location>
        <begin position="171"/>
        <end position="274"/>
    </location>
</feature>
<evidence type="ECO:0000313" key="2">
    <source>
        <dbReference type="Proteomes" id="UP000079169"/>
    </source>
</evidence>
<keyword evidence="2" id="KW-1185">Reference proteome</keyword>
<dbReference type="PaxDb" id="121845-A0A1S3DII9"/>
<feature type="compositionally biased region" description="Basic residues" evidence="1">
    <location>
        <begin position="91"/>
        <end position="104"/>
    </location>
</feature>
<dbReference type="KEGG" id="dci:103519153"/>
<feature type="region of interest" description="Disordered" evidence="1">
    <location>
        <begin position="69"/>
        <end position="112"/>
    </location>
</feature>
<reference evidence="3" key="1">
    <citation type="submission" date="2025-08" db="UniProtKB">
        <authorList>
            <consortium name="RefSeq"/>
        </authorList>
    </citation>
    <scope>IDENTIFICATION</scope>
</reference>
<organism evidence="2 3">
    <name type="scientific">Diaphorina citri</name>
    <name type="common">Asian citrus psyllid</name>
    <dbReference type="NCBI Taxonomy" id="121845"/>
    <lineage>
        <taxon>Eukaryota</taxon>
        <taxon>Metazoa</taxon>
        <taxon>Ecdysozoa</taxon>
        <taxon>Arthropoda</taxon>
        <taxon>Hexapoda</taxon>
        <taxon>Insecta</taxon>
        <taxon>Pterygota</taxon>
        <taxon>Neoptera</taxon>
        <taxon>Paraneoptera</taxon>
        <taxon>Hemiptera</taxon>
        <taxon>Sternorrhyncha</taxon>
        <taxon>Psylloidea</taxon>
        <taxon>Psyllidae</taxon>
        <taxon>Diaphorininae</taxon>
        <taxon>Diaphorina</taxon>
    </lineage>
</organism>
<dbReference type="AlphaFoldDB" id="A0A1S3DII9"/>
<proteinExistence type="predicted"/>
<evidence type="ECO:0000256" key="1">
    <source>
        <dbReference type="SAM" id="MobiDB-lite"/>
    </source>
</evidence>
<sequence>MSTSIKSSTLWYQTRIIQPNPFRATQKIELPPRPDWASSLFIQKPKDNRKDIQKVLVKDEQELPRRIFKVSTDDGSLSSRRGRPKGSPNKKPTKGRAARRRTRKTTTEGEPNWNLTTRWRILRDGPTSDPLYLNGFKIMHHRKKVLVPKRTARVPTPTGGPAPTKAPKHKKDPEPKKDPESKTDLEPKKDPETKIDPKPKTDPETKIDPEPKKDSETKIDPKPKTDPETKIDPEPKTDLEPKKDPETKIDPKPKTDPETKIDPEPKKDPETNKN</sequence>
<dbReference type="GeneID" id="103519153"/>
<dbReference type="RefSeq" id="XP_008482460.1">
    <property type="nucleotide sequence ID" value="XM_008484238.3"/>
</dbReference>
<name>A0A1S3DII9_DIACI</name>
<evidence type="ECO:0000313" key="3">
    <source>
        <dbReference type="RefSeq" id="XP_008482460.1"/>
    </source>
</evidence>
<dbReference type="Proteomes" id="UP000079169">
    <property type="component" value="Unplaced"/>
</dbReference>